<dbReference type="PROSITE" id="PS01124">
    <property type="entry name" value="HTH_ARAC_FAMILY_2"/>
    <property type="match status" value="1"/>
</dbReference>
<dbReference type="Pfam" id="PF01965">
    <property type="entry name" value="DJ-1_PfpI"/>
    <property type="match status" value="1"/>
</dbReference>
<dbReference type="SMART" id="SM00342">
    <property type="entry name" value="HTH_ARAC"/>
    <property type="match status" value="1"/>
</dbReference>
<dbReference type="Gene3D" id="3.40.50.880">
    <property type="match status" value="1"/>
</dbReference>
<dbReference type="GO" id="GO:0043565">
    <property type="term" value="F:sequence-specific DNA binding"/>
    <property type="evidence" value="ECO:0007669"/>
    <property type="project" value="InterPro"/>
</dbReference>
<dbReference type="CDD" id="cd03136">
    <property type="entry name" value="GATase1_AraC_ArgR_like"/>
    <property type="match status" value="1"/>
</dbReference>
<dbReference type="SUPFAM" id="SSF46689">
    <property type="entry name" value="Homeodomain-like"/>
    <property type="match status" value="2"/>
</dbReference>
<dbReference type="GO" id="GO:0003700">
    <property type="term" value="F:DNA-binding transcription factor activity"/>
    <property type="evidence" value="ECO:0007669"/>
    <property type="project" value="InterPro"/>
</dbReference>
<keyword evidence="1" id="KW-0805">Transcription regulation</keyword>
<dbReference type="InterPro" id="IPR052158">
    <property type="entry name" value="INH-QAR"/>
</dbReference>
<reference evidence="4" key="1">
    <citation type="submission" date="2008-01" db="EMBL/GenBank/DDBJ databases">
        <title>Complete sequence of chromosome of Caulobacter sp. K31.</title>
        <authorList>
            <consortium name="US DOE Joint Genome Institute"/>
            <person name="Copeland A."/>
            <person name="Lucas S."/>
            <person name="Lapidus A."/>
            <person name="Barry K."/>
            <person name="Glavina del Rio T."/>
            <person name="Dalin E."/>
            <person name="Tice H."/>
            <person name="Pitluck S."/>
            <person name="Bruce D."/>
            <person name="Goodwin L."/>
            <person name="Thompson L.S."/>
            <person name="Brettin T."/>
            <person name="Detter J.C."/>
            <person name="Han C."/>
            <person name="Schmutz J."/>
            <person name="Larimer F."/>
            <person name="Land M."/>
            <person name="Hauser L."/>
            <person name="Kyrpides N."/>
            <person name="Kim E."/>
            <person name="Stephens C."/>
            <person name="Richardson P."/>
        </authorList>
    </citation>
    <scope>NUCLEOTIDE SEQUENCE [LARGE SCALE GENOMIC DNA]</scope>
    <source>
        <strain evidence="4">K31</strain>
    </source>
</reference>
<dbReference type="SUPFAM" id="SSF52317">
    <property type="entry name" value="Class I glutamine amidotransferase-like"/>
    <property type="match status" value="1"/>
</dbReference>
<proteinExistence type="predicted"/>
<keyword evidence="2" id="KW-0804">Transcription</keyword>
<evidence type="ECO:0000313" key="4">
    <source>
        <dbReference type="EMBL" id="ABZ71494.1"/>
    </source>
</evidence>
<dbReference type="HOGENOM" id="CLU_000445_59_0_5"/>
<accession>B0SV25</accession>
<dbReference type="InterPro" id="IPR029062">
    <property type="entry name" value="Class_I_gatase-like"/>
</dbReference>
<dbReference type="Gene3D" id="1.10.10.60">
    <property type="entry name" value="Homeodomain-like"/>
    <property type="match status" value="1"/>
</dbReference>
<organism evidence="4">
    <name type="scientific">Caulobacter sp. (strain K31)</name>
    <dbReference type="NCBI Taxonomy" id="366602"/>
    <lineage>
        <taxon>Bacteria</taxon>
        <taxon>Pseudomonadati</taxon>
        <taxon>Pseudomonadota</taxon>
        <taxon>Alphaproteobacteria</taxon>
        <taxon>Caulobacterales</taxon>
        <taxon>Caulobacteraceae</taxon>
        <taxon>Caulobacter</taxon>
    </lineage>
</organism>
<feature type="domain" description="HTH araC/xylS-type" evidence="3">
    <location>
        <begin position="212"/>
        <end position="310"/>
    </location>
</feature>
<dbReference type="AlphaFoldDB" id="B0SV25"/>
<dbReference type="PANTHER" id="PTHR43130">
    <property type="entry name" value="ARAC-FAMILY TRANSCRIPTIONAL REGULATOR"/>
    <property type="match status" value="1"/>
</dbReference>
<protein>
    <submittedName>
        <fullName evidence="4">Transcriptional regulator, AraC family</fullName>
    </submittedName>
</protein>
<dbReference type="EMBL" id="CP000927">
    <property type="protein sequence ID" value="ABZ71494.1"/>
    <property type="molecule type" value="Genomic_DNA"/>
</dbReference>
<dbReference type="PANTHER" id="PTHR43130:SF3">
    <property type="entry name" value="HTH-TYPE TRANSCRIPTIONAL REGULATOR RV1931C"/>
    <property type="match status" value="1"/>
</dbReference>
<name>B0SV25_CAUSK</name>
<gene>
    <name evidence="4" type="ordered locus">Caul_2367</name>
</gene>
<evidence type="ECO:0000256" key="2">
    <source>
        <dbReference type="ARBA" id="ARBA00023163"/>
    </source>
</evidence>
<sequence length="311" mass="34585">MRVAFLLIDDFALMSYASVIEPFRAANRLSGRDLYEWRHYSVDGRSAKPSTGVTMQVDGPINGELDADILFVCAGGNPALFDNRSTFAALRRLSARGVILGGVSGGAFLLARAGLLDGHRCTIHWEHEPAFVETFPDLAFERGLFVNDRARITCAGGTAGLDLVTELIADAHGVELAQLVSDWYIRTQKRPAEGAQRASIRQRYRVSHPGLISALEAMEANMEDPLERDALASIAGLSLRQLERLFRVQVGMTIREHYLRLRLDEAMRLLRETDLSRTMIAVACGFASTNHFSRSFRQRFAMSPSQARERT</sequence>
<dbReference type="Pfam" id="PF12833">
    <property type="entry name" value="HTH_18"/>
    <property type="match status" value="1"/>
</dbReference>
<dbReference type="InterPro" id="IPR002818">
    <property type="entry name" value="DJ-1/PfpI"/>
</dbReference>
<dbReference type="KEGG" id="cak:Caul_2367"/>
<evidence type="ECO:0000259" key="3">
    <source>
        <dbReference type="PROSITE" id="PS01124"/>
    </source>
</evidence>
<dbReference type="InterPro" id="IPR009057">
    <property type="entry name" value="Homeodomain-like_sf"/>
</dbReference>
<dbReference type="eggNOG" id="COG4977">
    <property type="taxonomic scope" value="Bacteria"/>
</dbReference>
<dbReference type="InterPro" id="IPR018060">
    <property type="entry name" value="HTH_AraC"/>
</dbReference>
<dbReference type="STRING" id="366602.Caul_2367"/>
<evidence type="ECO:0000256" key="1">
    <source>
        <dbReference type="ARBA" id="ARBA00023015"/>
    </source>
</evidence>